<accession>A0A382TH69</accession>
<name>A0A382TH69_9ZZZZ</name>
<organism evidence="1">
    <name type="scientific">marine metagenome</name>
    <dbReference type="NCBI Taxonomy" id="408172"/>
    <lineage>
        <taxon>unclassified sequences</taxon>
        <taxon>metagenomes</taxon>
        <taxon>ecological metagenomes</taxon>
    </lineage>
</organism>
<feature type="non-terminal residue" evidence="1">
    <location>
        <position position="1"/>
    </location>
</feature>
<reference evidence="1" key="1">
    <citation type="submission" date="2018-05" db="EMBL/GenBank/DDBJ databases">
        <authorList>
            <person name="Lanie J.A."/>
            <person name="Ng W.-L."/>
            <person name="Kazmierczak K.M."/>
            <person name="Andrzejewski T.M."/>
            <person name="Davidsen T.M."/>
            <person name="Wayne K.J."/>
            <person name="Tettelin H."/>
            <person name="Glass J.I."/>
            <person name="Rusch D."/>
            <person name="Podicherti R."/>
            <person name="Tsui H.-C.T."/>
            <person name="Winkler M.E."/>
        </authorList>
    </citation>
    <scope>NUCLEOTIDE SEQUENCE</scope>
</reference>
<protein>
    <submittedName>
        <fullName evidence="1">Uncharacterized protein</fullName>
    </submittedName>
</protein>
<evidence type="ECO:0000313" key="1">
    <source>
        <dbReference type="EMBL" id="SVD21396.1"/>
    </source>
</evidence>
<feature type="non-terminal residue" evidence="1">
    <location>
        <position position="301"/>
    </location>
</feature>
<sequence length="301" mass="33504">FGVYRQSGNMPFYGIPDAIYFQHPVAVENLIQQQHDNYIYPIHSRISALNVALNGNSGSAGLFDEGTAILVIRNSWEPQSPLAIQGFENSGGFQSFGSESCVVPPVVYSVFYEICHYHTRNYTLSEVESMFLSHQSYLLSEADTASFLSFALTLFDIIDALDIMRLGTSILGAASRYLFQEADIAYLRFLALVVDLQLDNSLNEAFQTLRAIRTIPMTEATAARFKHVPDQATIQLDELLHNLRSQAEADWDSIPANQKSDLDKHDFISQSIESWLHTACIIPLTDGTTPSHCSRGTIVGQ</sequence>
<gene>
    <name evidence="1" type="ORF">METZ01_LOCUS374250</name>
</gene>
<dbReference type="AlphaFoldDB" id="A0A382TH69"/>
<proteinExistence type="predicted"/>
<dbReference type="EMBL" id="UINC01136556">
    <property type="protein sequence ID" value="SVD21396.1"/>
    <property type="molecule type" value="Genomic_DNA"/>
</dbReference>